<sequence>MDAWGAEQALKSRGFKSISSHKNSHGHVISYWWDGKDNNCVRVDVSNDTVQQITDAKDRDCNHSSGGDVAAAAGVVAGAAILGAILSHKSHHTDGKDYNDQQTQEFERGYKDGLHGGSYHNYNRDEAYSHGYEAGTNEREANLSHHDRRGGYSNYAQYADLKGARAAGGMDELNRRGFVQVDNFTSGNTRYSIRWREASRQCLQVTVADGRLYSLDDIRTHPKCHSGGGYSSSGDPGTWYGRLVGAANDGAEVQLRNNGFSQAGSYNTGSSGHGYYWYNRSTKQCLAVETSHGRVSSSEAVASRKCR</sequence>
<evidence type="ECO:0000313" key="1">
    <source>
        <dbReference type="EMBL" id="GGD54797.1"/>
    </source>
</evidence>
<reference evidence="1 2" key="1">
    <citation type="journal article" date="2014" name="Int. J. Syst. Evol. Microbiol.">
        <title>Complete genome sequence of Corynebacterium casei LMG S-19264T (=DSM 44701T), isolated from a smear-ripened cheese.</title>
        <authorList>
            <consortium name="US DOE Joint Genome Institute (JGI-PGF)"/>
            <person name="Walter F."/>
            <person name="Albersmeier A."/>
            <person name="Kalinowski J."/>
            <person name="Ruckert C."/>
        </authorList>
    </citation>
    <scope>NUCLEOTIDE SEQUENCE [LARGE SCALE GENOMIC DNA]</scope>
    <source>
        <strain evidence="1 2">CGMCC 1.15358</strain>
    </source>
</reference>
<keyword evidence="2" id="KW-1185">Reference proteome</keyword>
<organism evidence="1 2">
    <name type="scientific">Croceicoccus pelagius</name>
    <dbReference type="NCBI Taxonomy" id="1703341"/>
    <lineage>
        <taxon>Bacteria</taxon>
        <taxon>Pseudomonadati</taxon>
        <taxon>Pseudomonadota</taxon>
        <taxon>Alphaproteobacteria</taxon>
        <taxon>Sphingomonadales</taxon>
        <taxon>Erythrobacteraceae</taxon>
        <taxon>Croceicoccus</taxon>
    </lineage>
</organism>
<dbReference type="AlphaFoldDB" id="A0A916YPB6"/>
<dbReference type="OrthoDB" id="594865at2"/>
<name>A0A916YPB6_9SPHN</name>
<dbReference type="RefSeq" id="WP_066761580.1">
    <property type="nucleotide sequence ID" value="NZ_LYWY01000015.1"/>
</dbReference>
<comment type="caution">
    <text evidence="1">The sequence shown here is derived from an EMBL/GenBank/DDBJ whole genome shotgun (WGS) entry which is preliminary data.</text>
</comment>
<dbReference type="EMBL" id="BMIO01000036">
    <property type="protein sequence ID" value="GGD54797.1"/>
    <property type="molecule type" value="Genomic_DNA"/>
</dbReference>
<evidence type="ECO:0000313" key="2">
    <source>
        <dbReference type="Proteomes" id="UP000598997"/>
    </source>
</evidence>
<accession>A0A916YPB6</accession>
<gene>
    <name evidence="1" type="ORF">GCM10010989_31190</name>
</gene>
<proteinExistence type="predicted"/>
<dbReference type="Proteomes" id="UP000598997">
    <property type="component" value="Unassembled WGS sequence"/>
</dbReference>
<protein>
    <submittedName>
        <fullName evidence="1">Uncharacterized protein</fullName>
    </submittedName>
</protein>